<evidence type="ECO:0000256" key="1">
    <source>
        <dbReference type="ARBA" id="ARBA00004776"/>
    </source>
</evidence>
<comment type="caution">
    <text evidence="5">The sequence shown here is derived from an EMBL/GenBank/DDBJ whole genome shotgun (WGS) entry which is preliminary data.</text>
</comment>
<dbReference type="Gene3D" id="3.90.550.10">
    <property type="entry name" value="Spore Coat Polysaccharide Biosynthesis Protein SpsA, Chain A"/>
    <property type="match status" value="1"/>
</dbReference>
<reference evidence="5 6" key="1">
    <citation type="submission" date="2020-07" db="EMBL/GenBank/DDBJ databases">
        <title>Sequencing the genomes of 1000 actinobacteria strains.</title>
        <authorList>
            <person name="Klenk H.-P."/>
        </authorList>
    </citation>
    <scope>NUCLEOTIDE SEQUENCE [LARGE SCALE GENOMIC DNA]</scope>
    <source>
        <strain evidence="5 6">DSM 45876</strain>
    </source>
</reference>
<dbReference type="PANTHER" id="PTHR43179:SF12">
    <property type="entry name" value="GALACTOFURANOSYLTRANSFERASE GLFT2"/>
    <property type="match status" value="1"/>
</dbReference>
<dbReference type="Pfam" id="PF13641">
    <property type="entry name" value="Glyco_tranf_2_3"/>
    <property type="match status" value="1"/>
</dbReference>
<evidence type="ECO:0000313" key="5">
    <source>
        <dbReference type="EMBL" id="NYH45275.1"/>
    </source>
</evidence>
<dbReference type="GO" id="GO:0016757">
    <property type="term" value="F:glycosyltransferase activity"/>
    <property type="evidence" value="ECO:0007669"/>
    <property type="project" value="UniProtKB-KW"/>
</dbReference>
<organism evidence="5 6">
    <name type="scientific">Micromonospora jinlongensis</name>
    <dbReference type="NCBI Taxonomy" id="1287877"/>
    <lineage>
        <taxon>Bacteria</taxon>
        <taxon>Bacillati</taxon>
        <taxon>Actinomycetota</taxon>
        <taxon>Actinomycetes</taxon>
        <taxon>Micromonosporales</taxon>
        <taxon>Micromonosporaceae</taxon>
        <taxon>Micromonospora</taxon>
    </lineage>
</organism>
<dbReference type="RefSeq" id="WP_281374196.1">
    <property type="nucleotide sequence ID" value="NZ_JACCHK010000001.1"/>
</dbReference>
<keyword evidence="3" id="KW-0328">Glycosyltransferase</keyword>
<evidence type="ECO:0000313" key="6">
    <source>
        <dbReference type="Proteomes" id="UP000523545"/>
    </source>
</evidence>
<comment type="similarity">
    <text evidence="2">Belongs to the glycosyltransferase 2 family.</text>
</comment>
<dbReference type="SUPFAM" id="SSF53448">
    <property type="entry name" value="Nucleotide-diphospho-sugar transferases"/>
    <property type="match status" value="1"/>
</dbReference>
<evidence type="ECO:0008006" key="7">
    <source>
        <dbReference type="Google" id="ProtNLM"/>
    </source>
</evidence>
<proteinExistence type="inferred from homology"/>
<accession>A0A7Y9X6T6</accession>
<dbReference type="PANTHER" id="PTHR43179">
    <property type="entry name" value="RHAMNOSYLTRANSFERASE WBBL"/>
    <property type="match status" value="1"/>
</dbReference>
<comment type="pathway">
    <text evidence="1">Cell wall biogenesis; cell wall polysaccharide biosynthesis.</text>
</comment>
<dbReference type="AlphaFoldDB" id="A0A7Y9X6T6"/>
<name>A0A7Y9X6T6_9ACTN</name>
<gene>
    <name evidence="5" type="ORF">HNR22_005002</name>
</gene>
<keyword evidence="6" id="KW-1185">Reference proteome</keyword>
<dbReference type="InterPro" id="IPR029044">
    <property type="entry name" value="Nucleotide-diphossugar_trans"/>
</dbReference>
<evidence type="ECO:0000256" key="3">
    <source>
        <dbReference type="ARBA" id="ARBA00022676"/>
    </source>
</evidence>
<sequence length="330" mass="36070">MADSRPGSEPGYDIVIVHYRNVAQVTELVGQIRGWSRAPRHVVVVDNSGEFAAAPAALRAVGVEVVNSPGNPGYAAAVNAGLRYLHNSGSEHVLLATQDASASPVAVENLLRCLQAHPEAGVAAPLLLFRSNPEQVFSAGGMLDAKGRTYHGGYRAAASQWVGQPDFDVAWADGAFLLVRKSALEAVGHLREDFFLYFEEVEFQLRLRLQGWTVRLVPNAVCAQEPGNYTPYLRVRNRILFLSVFPHYFDLRLRFSLLDFVRTCAIAVRDRRLSGILWAWRGLQDGRKGIGGKPPSSPFRGERNAAGRPVGAAFPVEREIASAQSQRGEA</sequence>
<evidence type="ECO:0000256" key="2">
    <source>
        <dbReference type="ARBA" id="ARBA00006739"/>
    </source>
</evidence>
<dbReference type="EMBL" id="JACCHK010000001">
    <property type="protein sequence ID" value="NYH45275.1"/>
    <property type="molecule type" value="Genomic_DNA"/>
</dbReference>
<keyword evidence="4" id="KW-0808">Transferase</keyword>
<dbReference type="Proteomes" id="UP000523545">
    <property type="component" value="Unassembled WGS sequence"/>
</dbReference>
<evidence type="ECO:0000256" key="4">
    <source>
        <dbReference type="ARBA" id="ARBA00022679"/>
    </source>
</evidence>
<protein>
    <recommendedName>
        <fullName evidence="7">Glycosyltransferase 2-like domain-containing protein</fullName>
    </recommendedName>
</protein>